<gene>
    <name evidence="1" type="ORF">SARC_18169</name>
</gene>
<evidence type="ECO:0000313" key="1">
    <source>
        <dbReference type="EMBL" id="KNC69324.1"/>
    </source>
</evidence>
<dbReference type="RefSeq" id="XP_014143226.1">
    <property type="nucleotide sequence ID" value="XM_014287751.1"/>
</dbReference>
<dbReference type="GeneID" id="25918673"/>
<proteinExistence type="predicted"/>
<accession>A0A0L0EY48</accession>
<organism evidence="1 2">
    <name type="scientific">Sphaeroforma arctica JP610</name>
    <dbReference type="NCBI Taxonomy" id="667725"/>
    <lineage>
        <taxon>Eukaryota</taxon>
        <taxon>Ichthyosporea</taxon>
        <taxon>Ichthyophonida</taxon>
        <taxon>Sphaeroforma</taxon>
    </lineage>
</organism>
<reference evidence="1 2" key="1">
    <citation type="submission" date="2011-02" db="EMBL/GenBank/DDBJ databases">
        <title>The Genome Sequence of Sphaeroforma arctica JP610.</title>
        <authorList>
            <consortium name="The Broad Institute Genome Sequencing Platform"/>
            <person name="Russ C."/>
            <person name="Cuomo C."/>
            <person name="Young S.K."/>
            <person name="Zeng Q."/>
            <person name="Gargeya S."/>
            <person name="Alvarado L."/>
            <person name="Berlin A."/>
            <person name="Chapman S.B."/>
            <person name="Chen Z."/>
            <person name="Freedman E."/>
            <person name="Gellesch M."/>
            <person name="Goldberg J."/>
            <person name="Griggs A."/>
            <person name="Gujja S."/>
            <person name="Heilman E."/>
            <person name="Heiman D."/>
            <person name="Howarth C."/>
            <person name="Mehta T."/>
            <person name="Neiman D."/>
            <person name="Pearson M."/>
            <person name="Roberts A."/>
            <person name="Saif S."/>
            <person name="Shea T."/>
            <person name="Shenoy N."/>
            <person name="Sisk P."/>
            <person name="Stolte C."/>
            <person name="Sykes S."/>
            <person name="White J."/>
            <person name="Yandava C."/>
            <person name="Burger G."/>
            <person name="Gray M.W."/>
            <person name="Holland P.W.H."/>
            <person name="King N."/>
            <person name="Lang F.B.F."/>
            <person name="Roger A.J."/>
            <person name="Ruiz-Trillo I."/>
            <person name="Haas B."/>
            <person name="Nusbaum C."/>
            <person name="Birren B."/>
        </authorList>
    </citation>
    <scope>NUCLEOTIDE SEQUENCE [LARGE SCALE GENOMIC DNA]</scope>
    <source>
        <strain evidence="1 2">JP610</strain>
    </source>
</reference>
<keyword evidence="2" id="KW-1185">Reference proteome</keyword>
<dbReference type="Proteomes" id="UP000054560">
    <property type="component" value="Unassembled WGS sequence"/>
</dbReference>
<dbReference type="EMBL" id="KQ255834">
    <property type="protein sequence ID" value="KNC69324.1"/>
    <property type="molecule type" value="Genomic_DNA"/>
</dbReference>
<sequence length="31" mass="3658">MKLLPLDKHQEDDPSQYKPIDTLRVRVIPVL</sequence>
<protein>
    <submittedName>
        <fullName evidence="1">Uncharacterized protein</fullName>
    </submittedName>
</protein>
<dbReference type="AlphaFoldDB" id="A0A0L0EY48"/>
<evidence type="ECO:0000313" key="2">
    <source>
        <dbReference type="Proteomes" id="UP000054560"/>
    </source>
</evidence>
<name>A0A0L0EY48_9EUKA</name>
<feature type="non-terminal residue" evidence="1">
    <location>
        <position position="31"/>
    </location>
</feature>